<dbReference type="InterPro" id="IPR054471">
    <property type="entry name" value="GPIID_WHD"/>
</dbReference>
<sequence length="1418" mass="161008">MERTSARSKIVFRLRGVPNAIESLSGVAELVSRRLGDISSDDIHVFSLATSLHFRETPRSKVATIMFKIDPSILSASHDRNEWSISRGMETNCNVDLILDTHFIGMTPLNDVSPKEHAYDCIAISGLDSHPFGSWQPRGGDKTFMWIRDSLPKHIDNTRAILYGYESGLHDSQSFQTIPDLALGLIDQLQTYGWGLASAKPIAFLAHSLGGILLKQALVKLSSMENESYNSLISLVRGAVFFGVPNLGMEQAHFQAIVQDNPNEVLVDDIGRNSNYLRQLNKEFHNNSLNTKLACFWAYETSESPTVVFARGSHHYDSVIHRLATILSVAENNQSFVEDMPRQMHEPETFNNKHETTPSDNYAGRESLSKATTPSEPRRLDLSTELLSFKRISGLSDVEEAVFAAATPDTVQEFLGCLQAEQAKSMSMMYLKRLDPFIESMKQLQYVTEAAHVFSDVSQKMKFIWGSLEYIIRTASTLPEALHSVLDAYLEIGEQIPLASALQEITASSFHLKEGLVLVFKDVLQFHREAIRRFKQPNWKQLFAASWRDFTLEVKHIQQNIERSKRLIENKASLVEFEEIQNHRISAINTFQKDKIAQNEHHWAMILQWLSPFNIETEQERLRGIRSICKDPGRWLLEDSRFQTWFNPQFSTRPLLWLSGIPGAGKTILTSVVVDATRKVLDKTVAMFYFKYGQDMRSSFLGFARSVLAQILGQNPHLLPYFHEKASMSGDASLLSSSMAKEMMQTALSNCMKLYLIVDGLDECGRAERREITAWLQDTVQDLLVTNADSIRCLFVSQDDGAAREDLEGVPNIKITNENQDDVAEFAAAWDKRIERKFGKVRQNNCRISQIIPARAQGMFIYAELFAKYIEDQLNLAKVLEALEPTNLPVDLDHVYERILDRILESQGDHTVGHVRKVLGWMVCARRPLRWREIQAAICIDLDNERIDYLRETSDSPKGLFASLVEVQADGTVQLVHETARNFLLRNKFVNADEVEYSLSVLSLSYLTLPAIDTRWCDIKSDLISGTYAFYDYASACWAKHFLAAISQLRAGGRLKLLQETLETFIESHWSPEHKALADTKRVQKTLTLLHSSDMVERIVQAISWANKQSGKHGQGPSPDEALDLWQLTGRIRLVFEEMVTSSLPNDELKQLQRFYGENHYKCPRINCHRYYDGFMTADERNHHINKHDRPFLCIVSGCPYEIFGYPTKDELKKHLFNHHGTDLFDDTFDDEFPDPPKKEKEKTTGDNATFQCHLCDKKFTRNHNLKGHLRTHQGVKPFACSTCAETFTRKTDRDRHQRGHGDKKLMCSGSLKDGGSWGCQETFSRTDRLASHFRSKKGQKCIQPLLQEKQKDGNTPAEGEDNIFVGQTGDNAGSLLEAGRILPSFKDFIHLCGLKHPDIDVSAPEDLIPLVNDNVTK</sequence>
<dbReference type="SMART" id="SM00355">
    <property type="entry name" value="ZnF_C2H2"/>
    <property type="match status" value="4"/>
</dbReference>
<name>A0A084B3R9_STACB</name>
<dbReference type="PROSITE" id="PS00028">
    <property type="entry name" value="ZINC_FINGER_C2H2_1"/>
    <property type="match status" value="2"/>
</dbReference>
<dbReference type="InterPro" id="IPR027417">
    <property type="entry name" value="P-loop_NTPase"/>
</dbReference>
<feature type="domain" description="C2H2-type" evidence="7">
    <location>
        <begin position="1251"/>
        <end position="1278"/>
    </location>
</feature>
<evidence type="ECO:0000256" key="2">
    <source>
        <dbReference type="ARBA" id="ARBA00022737"/>
    </source>
</evidence>
<dbReference type="PANTHER" id="PTHR10039:SF14">
    <property type="entry name" value="NACHT DOMAIN-CONTAINING PROTEIN"/>
    <property type="match status" value="1"/>
</dbReference>
<dbReference type="InterPro" id="IPR029058">
    <property type="entry name" value="AB_hydrolase_fold"/>
</dbReference>
<dbReference type="GO" id="GO:0008270">
    <property type="term" value="F:zinc ion binding"/>
    <property type="evidence" value="ECO:0007669"/>
    <property type="project" value="UniProtKB-KW"/>
</dbReference>
<accession>A0A084B3R9</accession>
<organism evidence="8 9">
    <name type="scientific">Stachybotrys chartarum (strain CBS 109288 / IBT 7711)</name>
    <name type="common">Toxic black mold</name>
    <name type="synonym">Stilbospora chartarum</name>
    <dbReference type="NCBI Taxonomy" id="1280523"/>
    <lineage>
        <taxon>Eukaryota</taxon>
        <taxon>Fungi</taxon>
        <taxon>Dikarya</taxon>
        <taxon>Ascomycota</taxon>
        <taxon>Pezizomycotina</taxon>
        <taxon>Sordariomycetes</taxon>
        <taxon>Hypocreomycetidae</taxon>
        <taxon>Hypocreales</taxon>
        <taxon>Stachybotryaceae</taxon>
        <taxon>Stachybotrys</taxon>
    </lineage>
</organism>
<dbReference type="Gene3D" id="3.30.160.60">
    <property type="entry name" value="Classic Zinc Finger"/>
    <property type="match status" value="2"/>
</dbReference>
<evidence type="ECO:0000256" key="5">
    <source>
        <dbReference type="PROSITE-ProRule" id="PRU00042"/>
    </source>
</evidence>
<reference evidence="8 9" key="1">
    <citation type="journal article" date="2014" name="BMC Genomics">
        <title>Comparative genome sequencing reveals chemotype-specific gene clusters in the toxigenic black mold Stachybotrys.</title>
        <authorList>
            <person name="Semeiks J."/>
            <person name="Borek D."/>
            <person name="Otwinowski Z."/>
            <person name="Grishin N.V."/>
        </authorList>
    </citation>
    <scope>NUCLEOTIDE SEQUENCE [LARGE SCALE GENOMIC DNA]</scope>
    <source>
        <strain evidence="9">CBS 109288 / IBT 7711</strain>
    </source>
</reference>
<evidence type="ECO:0000256" key="3">
    <source>
        <dbReference type="ARBA" id="ARBA00022771"/>
    </source>
</evidence>
<dbReference type="InterPro" id="IPR056125">
    <property type="entry name" value="DUF7708"/>
</dbReference>
<keyword evidence="4" id="KW-0862">Zinc</keyword>
<dbReference type="InterPro" id="IPR013087">
    <property type="entry name" value="Znf_C2H2_type"/>
</dbReference>
<dbReference type="EMBL" id="KL648097">
    <property type="protein sequence ID" value="KEY72198.1"/>
    <property type="molecule type" value="Genomic_DNA"/>
</dbReference>
<dbReference type="PANTHER" id="PTHR10039">
    <property type="entry name" value="AMELOGENIN"/>
    <property type="match status" value="1"/>
</dbReference>
<evidence type="ECO:0000313" key="9">
    <source>
        <dbReference type="Proteomes" id="UP000028045"/>
    </source>
</evidence>
<keyword evidence="1" id="KW-0479">Metal-binding</keyword>
<keyword evidence="3 5" id="KW-0863">Zinc-finger</keyword>
<protein>
    <recommendedName>
        <fullName evidence="7">C2H2-type domain-containing protein</fullName>
    </recommendedName>
</protein>
<dbReference type="InterPro" id="IPR056884">
    <property type="entry name" value="NPHP3-like_N"/>
</dbReference>
<keyword evidence="2" id="KW-0677">Repeat</keyword>
<evidence type="ECO:0000313" key="8">
    <source>
        <dbReference type="EMBL" id="KEY72198.1"/>
    </source>
</evidence>
<dbReference type="FunFam" id="3.30.160.60:FF:000100">
    <property type="entry name" value="Zinc finger 45-like"/>
    <property type="match status" value="1"/>
</dbReference>
<dbReference type="SUPFAM" id="SSF57667">
    <property type="entry name" value="beta-beta-alpha zinc fingers"/>
    <property type="match status" value="1"/>
</dbReference>
<dbReference type="Proteomes" id="UP000028045">
    <property type="component" value="Unassembled WGS sequence"/>
</dbReference>
<dbReference type="SUPFAM" id="SSF53474">
    <property type="entry name" value="alpha/beta-Hydrolases"/>
    <property type="match status" value="1"/>
</dbReference>
<evidence type="ECO:0000256" key="4">
    <source>
        <dbReference type="ARBA" id="ARBA00022833"/>
    </source>
</evidence>
<dbReference type="PROSITE" id="PS50157">
    <property type="entry name" value="ZINC_FINGER_C2H2_2"/>
    <property type="match status" value="2"/>
</dbReference>
<feature type="domain" description="C2H2-type" evidence="7">
    <location>
        <begin position="1279"/>
        <end position="1306"/>
    </location>
</feature>
<keyword evidence="9" id="KW-1185">Reference proteome</keyword>
<feature type="region of interest" description="Disordered" evidence="6">
    <location>
        <begin position="343"/>
        <end position="377"/>
    </location>
</feature>
<dbReference type="HOGENOM" id="CLU_250636_0_0_1"/>
<gene>
    <name evidence="8" type="ORF">S7711_00203</name>
</gene>
<dbReference type="Gene3D" id="3.40.50.300">
    <property type="entry name" value="P-loop containing nucleotide triphosphate hydrolases"/>
    <property type="match status" value="1"/>
</dbReference>
<evidence type="ECO:0000256" key="1">
    <source>
        <dbReference type="ARBA" id="ARBA00022723"/>
    </source>
</evidence>
<feature type="compositionally biased region" description="Basic and acidic residues" evidence="6">
    <location>
        <begin position="343"/>
        <end position="357"/>
    </location>
</feature>
<evidence type="ECO:0000256" key="6">
    <source>
        <dbReference type="SAM" id="MobiDB-lite"/>
    </source>
</evidence>
<dbReference type="Gene3D" id="3.40.50.1820">
    <property type="entry name" value="alpha/beta hydrolase"/>
    <property type="match status" value="1"/>
</dbReference>
<dbReference type="OrthoDB" id="21416at2759"/>
<dbReference type="Pfam" id="PF24809">
    <property type="entry name" value="DUF7708"/>
    <property type="match status" value="1"/>
</dbReference>
<evidence type="ECO:0000259" key="7">
    <source>
        <dbReference type="PROSITE" id="PS50157"/>
    </source>
</evidence>
<dbReference type="SUPFAM" id="SSF52540">
    <property type="entry name" value="P-loop containing nucleoside triphosphate hydrolases"/>
    <property type="match status" value="1"/>
</dbReference>
<dbReference type="Pfam" id="PF24883">
    <property type="entry name" value="NPHP3_N"/>
    <property type="match status" value="1"/>
</dbReference>
<proteinExistence type="predicted"/>
<dbReference type="InterPro" id="IPR036236">
    <property type="entry name" value="Znf_C2H2_sf"/>
</dbReference>
<dbReference type="Pfam" id="PF22939">
    <property type="entry name" value="WHD_GPIID"/>
    <property type="match status" value="1"/>
</dbReference>